<keyword evidence="2" id="KW-1185">Reference proteome</keyword>
<dbReference type="STRING" id="858640.A3K86_13990"/>
<gene>
    <name evidence="1" type="ORF">A3K86_13990</name>
</gene>
<organism evidence="1 2">
    <name type="scientific">Photobacterium jeanii</name>
    <dbReference type="NCBI Taxonomy" id="858640"/>
    <lineage>
        <taxon>Bacteria</taxon>
        <taxon>Pseudomonadati</taxon>
        <taxon>Pseudomonadota</taxon>
        <taxon>Gammaproteobacteria</taxon>
        <taxon>Vibrionales</taxon>
        <taxon>Vibrionaceae</taxon>
        <taxon>Photobacterium</taxon>
    </lineage>
</organism>
<dbReference type="OrthoDB" id="5915128at2"/>
<dbReference type="RefSeq" id="WP_068332148.1">
    <property type="nucleotide sequence ID" value="NZ_LVHF01000028.1"/>
</dbReference>
<accession>A0A178KAH5</accession>
<evidence type="ECO:0000313" key="2">
    <source>
        <dbReference type="Proteomes" id="UP000078503"/>
    </source>
</evidence>
<dbReference type="Proteomes" id="UP000078503">
    <property type="component" value="Unassembled WGS sequence"/>
</dbReference>
<name>A0A178KAH5_9GAMM</name>
<evidence type="ECO:0008006" key="3">
    <source>
        <dbReference type="Google" id="ProtNLM"/>
    </source>
</evidence>
<protein>
    <recommendedName>
        <fullName evidence="3">DUF945 domain-containing protein</fullName>
    </recommendedName>
</protein>
<sequence>MSLKKIGAIGGAISVALCWPIAVGQIGERIYLDTVGKYENPYLKITSESYDRGYLTSQAVSRIEIKDEFKPVFEEEGLPTVYHVDHQLEHGFFGVKSFSQLELDDNVKELAAELWGSDIPPVTFTTDTALTRTTKFKVVVNPIAYKDDFGGSVASQPMIFKGVVDAKGAGEFHYHLPQLNVTSSANETMALHNFAGGGKGRMDGQFWLGTQQATLDSVTFTDSQNDKSMSLKNLSVDMSNVLKEPDAKSEGAEENTRLTNINGVKVAEIVSVDGKKYENFNFSLSFADLDYPAIQRLGAMSDDINEQMTLEQQKEALLALDLLVAKGLSLAVDDLSVTTPEGDVRSYVRFTVSPGLARASQSVEKIAEKLTGAIMLEVPKALVEKNPVAAERVKMMEQAQIVEVKDDKFVLNMQVEGDKVILANGDQLPLGMLFMLFM</sequence>
<dbReference type="Pfam" id="PF06097">
    <property type="entry name" value="DUF945"/>
    <property type="match status" value="1"/>
</dbReference>
<dbReference type="AlphaFoldDB" id="A0A178KAH5"/>
<dbReference type="EMBL" id="LVHF01000028">
    <property type="protein sequence ID" value="OAN13682.1"/>
    <property type="molecule type" value="Genomic_DNA"/>
</dbReference>
<reference evidence="1 2" key="1">
    <citation type="submission" date="2016-03" db="EMBL/GenBank/DDBJ databases">
        <title>Photobacterium proteolyticum sp. nov. a protease producing bacterium isolated from ocean sediments of Laizhou Bay.</title>
        <authorList>
            <person name="Li Y."/>
        </authorList>
    </citation>
    <scope>NUCLEOTIDE SEQUENCE [LARGE SCALE GENOMIC DNA]</scope>
    <source>
        <strain evidence="1 2">R-40508</strain>
    </source>
</reference>
<evidence type="ECO:0000313" key="1">
    <source>
        <dbReference type="EMBL" id="OAN13682.1"/>
    </source>
</evidence>
<comment type="caution">
    <text evidence="1">The sequence shown here is derived from an EMBL/GenBank/DDBJ whole genome shotgun (WGS) entry which is preliminary data.</text>
</comment>
<proteinExistence type="predicted"/>
<dbReference type="InterPro" id="IPR010352">
    <property type="entry name" value="DUF945"/>
</dbReference>